<dbReference type="GO" id="GO:0046872">
    <property type="term" value="F:metal ion binding"/>
    <property type="evidence" value="ECO:0007669"/>
    <property type="project" value="UniProtKB-KW"/>
</dbReference>
<evidence type="ECO:0000256" key="1">
    <source>
        <dbReference type="ARBA" id="ARBA00000928"/>
    </source>
</evidence>
<reference evidence="17" key="1">
    <citation type="submission" date="2013-04" db="EMBL/GenBank/DDBJ databases">
        <authorList>
            <person name="Qu J."/>
            <person name="Murali S.C."/>
            <person name="Bandaranaike D."/>
            <person name="Bellair M."/>
            <person name="Blankenburg K."/>
            <person name="Chao H."/>
            <person name="Dinh H."/>
            <person name="Doddapaneni H."/>
            <person name="Downs B."/>
            <person name="Dugan-Rocha S."/>
            <person name="Elkadiri S."/>
            <person name="Gnanaolivu R.D."/>
            <person name="Hernandez B."/>
            <person name="Javaid M."/>
            <person name="Jayaseelan J.C."/>
            <person name="Lee S."/>
            <person name="Li M."/>
            <person name="Ming W."/>
            <person name="Munidasa M."/>
            <person name="Muniz J."/>
            <person name="Nguyen L."/>
            <person name="Ongeri F."/>
            <person name="Osuji N."/>
            <person name="Pu L.-L."/>
            <person name="Puazo M."/>
            <person name="Qu C."/>
            <person name="Quiroz J."/>
            <person name="Raj R."/>
            <person name="Weissenberger G."/>
            <person name="Xin Y."/>
            <person name="Zou X."/>
            <person name="Han Y."/>
            <person name="Richards S."/>
            <person name="Worley K."/>
            <person name="Muzny D."/>
            <person name="Gibbs R."/>
        </authorList>
    </citation>
    <scope>NUCLEOTIDE SEQUENCE</scope>
    <source>
        <strain evidence="17">Sampled in the wild</strain>
    </source>
</reference>
<reference evidence="17" key="2">
    <citation type="submission" date="2017-10" db="EMBL/GenBank/DDBJ databases">
        <title>Ladona fulva Genome sequencing and assembly.</title>
        <authorList>
            <person name="Murali S."/>
            <person name="Richards S."/>
            <person name="Bandaranaike D."/>
            <person name="Bellair M."/>
            <person name="Blankenburg K."/>
            <person name="Chao H."/>
            <person name="Dinh H."/>
            <person name="Doddapaneni H."/>
            <person name="Dugan-Rocha S."/>
            <person name="Elkadiri S."/>
            <person name="Gnanaolivu R."/>
            <person name="Hernandez B."/>
            <person name="Skinner E."/>
            <person name="Javaid M."/>
            <person name="Lee S."/>
            <person name="Li M."/>
            <person name="Ming W."/>
            <person name="Munidasa M."/>
            <person name="Muniz J."/>
            <person name="Nguyen L."/>
            <person name="Hughes D."/>
            <person name="Osuji N."/>
            <person name="Pu L.-L."/>
            <person name="Puazo M."/>
            <person name="Qu C."/>
            <person name="Quiroz J."/>
            <person name="Raj R."/>
            <person name="Weissenberger G."/>
            <person name="Xin Y."/>
            <person name="Zou X."/>
            <person name="Han Y."/>
            <person name="Worley K."/>
            <person name="Muzny D."/>
            <person name="Gibbs R."/>
        </authorList>
    </citation>
    <scope>NUCLEOTIDE SEQUENCE</scope>
    <source>
        <strain evidence="17">Sampled in the wild</strain>
    </source>
</reference>
<keyword evidence="18" id="KW-1185">Reference proteome</keyword>
<dbReference type="GO" id="GO:0004526">
    <property type="term" value="F:ribonuclease P activity"/>
    <property type="evidence" value="ECO:0007669"/>
    <property type="project" value="UniProtKB-EC"/>
</dbReference>
<comment type="catalytic activity">
    <reaction evidence="1">
        <text>Endonucleolytic cleavage of RNA, removing 5'-extranucleotides from tRNA precursor.</text>
        <dbReference type="EC" id="3.1.26.5"/>
    </reaction>
</comment>
<dbReference type="EMBL" id="KZ308250">
    <property type="protein sequence ID" value="KAG8225732.1"/>
    <property type="molecule type" value="Genomic_DNA"/>
</dbReference>
<dbReference type="Proteomes" id="UP000792457">
    <property type="component" value="Unassembled WGS sequence"/>
</dbReference>
<evidence type="ECO:0000256" key="9">
    <source>
        <dbReference type="ARBA" id="ARBA00022801"/>
    </source>
</evidence>
<keyword evidence="11" id="KW-0460">Magnesium</keyword>
<dbReference type="AlphaFoldDB" id="A0A8K0K168"/>
<dbReference type="EC" id="3.1.26.5" evidence="5"/>
<proteinExistence type="inferred from homology"/>
<evidence type="ECO:0000256" key="8">
    <source>
        <dbReference type="ARBA" id="ARBA00022723"/>
    </source>
</evidence>
<evidence type="ECO:0000256" key="13">
    <source>
        <dbReference type="ARBA" id="ARBA00023128"/>
    </source>
</evidence>
<evidence type="ECO:0000256" key="2">
    <source>
        <dbReference type="ARBA" id="ARBA00001946"/>
    </source>
</evidence>
<comment type="cofactor">
    <cofactor evidence="2">
        <name>Mg(2+)</name>
        <dbReference type="ChEBI" id="CHEBI:18420"/>
    </cofactor>
</comment>
<evidence type="ECO:0000256" key="14">
    <source>
        <dbReference type="ARBA" id="ARBA00044536"/>
    </source>
</evidence>
<evidence type="ECO:0000256" key="10">
    <source>
        <dbReference type="ARBA" id="ARBA00022833"/>
    </source>
</evidence>
<keyword evidence="9" id="KW-0378">Hydrolase</keyword>
<feature type="domain" description="PRORP" evidence="16">
    <location>
        <begin position="325"/>
        <end position="554"/>
    </location>
</feature>
<keyword evidence="7" id="KW-0540">Nuclease</keyword>
<dbReference type="InterPro" id="IPR033495">
    <property type="entry name" value="MRPP3_PIN_dom"/>
</dbReference>
<gene>
    <name evidence="17" type="ORF">J437_LFUL006827</name>
</gene>
<evidence type="ECO:0000313" key="18">
    <source>
        <dbReference type="Proteomes" id="UP000792457"/>
    </source>
</evidence>
<dbReference type="GO" id="GO:0097745">
    <property type="term" value="P:mitochondrial tRNA 5'-end processing"/>
    <property type="evidence" value="ECO:0007669"/>
    <property type="project" value="TreeGrafter"/>
</dbReference>
<dbReference type="Pfam" id="PF16953">
    <property type="entry name" value="PRORP"/>
    <property type="match status" value="1"/>
</dbReference>
<evidence type="ECO:0000313" key="17">
    <source>
        <dbReference type="EMBL" id="KAG8225732.1"/>
    </source>
</evidence>
<dbReference type="PANTHER" id="PTHR13547:SF1">
    <property type="entry name" value="MITOCHONDRIAL RIBONUCLEASE P CATALYTIC SUBUNIT"/>
    <property type="match status" value="1"/>
</dbReference>
<dbReference type="InterPro" id="IPR031595">
    <property type="entry name" value="PRORP_C"/>
</dbReference>
<comment type="subcellular location">
    <subcellularLocation>
        <location evidence="3">Mitochondrion</location>
    </subcellularLocation>
</comment>
<keyword evidence="12" id="KW-0809">Transit peptide</keyword>
<evidence type="ECO:0000256" key="6">
    <source>
        <dbReference type="ARBA" id="ARBA00022694"/>
    </source>
</evidence>
<protein>
    <recommendedName>
        <fullName evidence="14">Mitochondrial ribonuclease P catalytic subunit</fullName>
        <ecNumber evidence="5">3.1.26.5</ecNumber>
    </recommendedName>
    <alternativeName>
        <fullName evidence="15">Mitochondrial ribonuclease P protein 3</fullName>
    </alternativeName>
</protein>
<dbReference type="GO" id="GO:0030678">
    <property type="term" value="C:mitochondrial ribonuclease P complex"/>
    <property type="evidence" value="ECO:0007669"/>
    <property type="project" value="TreeGrafter"/>
</dbReference>
<keyword evidence="6" id="KW-0819">tRNA processing</keyword>
<organism evidence="17 18">
    <name type="scientific">Ladona fulva</name>
    <name type="common">Scarce chaser dragonfly</name>
    <name type="synonym">Libellula fulva</name>
    <dbReference type="NCBI Taxonomy" id="123851"/>
    <lineage>
        <taxon>Eukaryota</taxon>
        <taxon>Metazoa</taxon>
        <taxon>Ecdysozoa</taxon>
        <taxon>Arthropoda</taxon>
        <taxon>Hexapoda</taxon>
        <taxon>Insecta</taxon>
        <taxon>Pterygota</taxon>
        <taxon>Palaeoptera</taxon>
        <taxon>Odonata</taxon>
        <taxon>Epiprocta</taxon>
        <taxon>Anisoptera</taxon>
        <taxon>Libelluloidea</taxon>
        <taxon>Libellulidae</taxon>
        <taxon>Ladona</taxon>
    </lineage>
</organism>
<evidence type="ECO:0000256" key="12">
    <source>
        <dbReference type="ARBA" id="ARBA00022946"/>
    </source>
</evidence>
<dbReference type="Gene3D" id="1.25.40.10">
    <property type="entry name" value="Tetratricopeptide repeat domain"/>
    <property type="match status" value="1"/>
</dbReference>
<dbReference type="PANTHER" id="PTHR13547">
    <property type="match status" value="1"/>
</dbReference>
<dbReference type="Gene3D" id="3.40.50.11980">
    <property type="match status" value="1"/>
</dbReference>
<dbReference type="GO" id="GO:0001682">
    <property type="term" value="P:tRNA 5'-leader removal"/>
    <property type="evidence" value="ECO:0007669"/>
    <property type="project" value="TreeGrafter"/>
</dbReference>
<comment type="caution">
    <text evidence="17">The sequence shown here is derived from an EMBL/GenBank/DDBJ whole genome shotgun (WGS) entry which is preliminary data.</text>
</comment>
<keyword evidence="10" id="KW-0862">Zinc</keyword>
<sequence length="651" mass="74696">MMAFSVRTVIRRFNCRILEFSFRKITKYSFITNKLSRSSVFSRHFCVPATTRPLPSSDAGFEHEEIDEETIYSDEESFSGRKPTQLNLIYETLVKHPPQSEEEVYNFREKVINSGHVVTKNNVDSIILGICSALKNINFADSYLNMLKSKNIEINVAAAGRYLRVCYACNHVRGENKILEICSYIRNKMPLMDATTAENVLHGLSLTSEWRQGLELLDMIKETCTPTGSTYSSLVIAAFRNDDQELGWEIMEECIKIGKVVQDTVYLSLLDLAIAKNRSGNKQLAFVEKILEFLKLHELRPSTAVAKKLKYTFETMNWKGYFTSISDRGCCNICKAEIPPILISKTEFQELSTAFLEKVLVGPDVFSKSSPEEVKAFQDLMANEAPFNTVIDGLNIAYSTGGNKVSVQKRARTLQAVVAHFVDLSHKILVLGRTHMNSWPRYEMEYVRKNSQLFLTENLSQDDPFLLYAAMSSGPATCFISKDFMRSHAHRLKLAMPSLSSIFKRWQISHQIRLVTVLPNGRVILKYPLDYSPNIQKVQSNWHIPYQSQESDNVVKEGDNKVPILTQSHLDPPSHWLCLSEKKYEENYRKPFGRNDEYNRNVWRRREEPGGMSYNLYGLSSWMKFKNIVLSLQEFPFTKQTSSNSKCYLEI</sequence>
<evidence type="ECO:0000256" key="15">
    <source>
        <dbReference type="ARBA" id="ARBA00044559"/>
    </source>
</evidence>
<comment type="similarity">
    <text evidence="4">Belongs to the PPR family. P subfamily.</text>
</comment>
<dbReference type="InterPro" id="IPR011990">
    <property type="entry name" value="TPR-like_helical_dom_sf"/>
</dbReference>
<keyword evidence="13" id="KW-0496">Mitochondrion</keyword>
<accession>A0A8K0K168</accession>
<evidence type="ECO:0000256" key="4">
    <source>
        <dbReference type="ARBA" id="ARBA00007626"/>
    </source>
</evidence>
<evidence type="ECO:0000256" key="7">
    <source>
        <dbReference type="ARBA" id="ARBA00022722"/>
    </source>
</evidence>
<evidence type="ECO:0000256" key="11">
    <source>
        <dbReference type="ARBA" id="ARBA00022842"/>
    </source>
</evidence>
<keyword evidence="8" id="KW-0479">Metal-binding</keyword>
<evidence type="ECO:0000256" key="3">
    <source>
        <dbReference type="ARBA" id="ARBA00004173"/>
    </source>
</evidence>
<evidence type="ECO:0000256" key="5">
    <source>
        <dbReference type="ARBA" id="ARBA00012179"/>
    </source>
</evidence>
<dbReference type="CDD" id="cd18718">
    <property type="entry name" value="PIN_PRORP"/>
    <property type="match status" value="1"/>
</dbReference>
<dbReference type="OrthoDB" id="46913at2759"/>
<name>A0A8K0K168_LADFU</name>
<evidence type="ECO:0000259" key="16">
    <source>
        <dbReference type="Pfam" id="PF16953"/>
    </source>
</evidence>